<dbReference type="RefSeq" id="WP_121193781.1">
    <property type="nucleotide sequence ID" value="NZ_RBWV01000012.1"/>
</dbReference>
<dbReference type="PANTHER" id="PTHR36115:SF6">
    <property type="entry name" value="PROLINE-RICH ANTIGEN HOMOLOG"/>
    <property type="match status" value="1"/>
</dbReference>
<evidence type="ECO:0000256" key="1">
    <source>
        <dbReference type="ARBA" id="ARBA00004651"/>
    </source>
</evidence>
<dbReference type="EMBL" id="RBWV01000012">
    <property type="protein sequence ID" value="RKS74003.1"/>
    <property type="molecule type" value="Genomic_DNA"/>
</dbReference>
<accession>A0A420XP76</accession>
<feature type="transmembrane region" description="Helical" evidence="6">
    <location>
        <begin position="123"/>
        <end position="139"/>
    </location>
</feature>
<feature type="domain" description="RDD" evidence="7">
    <location>
        <begin position="46"/>
        <end position="152"/>
    </location>
</feature>
<dbReference type="GO" id="GO:0005886">
    <property type="term" value="C:plasma membrane"/>
    <property type="evidence" value="ECO:0007669"/>
    <property type="project" value="UniProtKB-SubCell"/>
</dbReference>
<dbReference type="PIRSF" id="PIRSF021697">
    <property type="entry name" value="UCP021697"/>
    <property type="match status" value="1"/>
</dbReference>
<gene>
    <name evidence="8" type="ORF">CLV35_2501</name>
</gene>
<dbReference type="PANTHER" id="PTHR36115">
    <property type="entry name" value="PROLINE-RICH ANTIGEN HOMOLOG-RELATED"/>
    <property type="match status" value="1"/>
</dbReference>
<evidence type="ECO:0000256" key="3">
    <source>
        <dbReference type="ARBA" id="ARBA00022692"/>
    </source>
</evidence>
<protein>
    <submittedName>
        <fullName evidence="8">RDD family protein</fullName>
    </submittedName>
</protein>
<proteinExistence type="predicted"/>
<keyword evidence="3 6" id="KW-0812">Transmembrane</keyword>
<evidence type="ECO:0000259" key="7">
    <source>
        <dbReference type="Pfam" id="PF06271"/>
    </source>
</evidence>
<sequence>MAAPVDRRALGSWLEGPRAAAQADGVVFAPRGERLGLPAEGPGSIAPVGRRLLALVVDWLAASLLVLATGTHTSDRAYGWLVLAVFAVLTTALLATTGRSLGHAALRMQLVDARPRRLRPLRVLLRQLLLCLVVPAVVWDGDGRGMHDKAAGTVLVRS</sequence>
<keyword evidence="2" id="KW-1003">Cell membrane</keyword>
<dbReference type="Proteomes" id="UP000281955">
    <property type="component" value="Unassembled WGS sequence"/>
</dbReference>
<keyword evidence="9" id="KW-1185">Reference proteome</keyword>
<dbReference type="InterPro" id="IPR051791">
    <property type="entry name" value="Pra-immunoreactive"/>
</dbReference>
<dbReference type="Pfam" id="PF06271">
    <property type="entry name" value="RDD"/>
    <property type="match status" value="1"/>
</dbReference>
<dbReference type="OrthoDB" id="5187110at2"/>
<dbReference type="InterPro" id="IPR010432">
    <property type="entry name" value="RDD"/>
</dbReference>
<evidence type="ECO:0000256" key="2">
    <source>
        <dbReference type="ARBA" id="ARBA00022475"/>
    </source>
</evidence>
<dbReference type="AlphaFoldDB" id="A0A420XP76"/>
<keyword evidence="5 6" id="KW-0472">Membrane</keyword>
<dbReference type="InParanoid" id="A0A420XP76"/>
<evidence type="ECO:0000313" key="9">
    <source>
        <dbReference type="Proteomes" id="UP000281955"/>
    </source>
</evidence>
<keyword evidence="4 6" id="KW-1133">Transmembrane helix</keyword>
<evidence type="ECO:0000256" key="5">
    <source>
        <dbReference type="ARBA" id="ARBA00023136"/>
    </source>
</evidence>
<dbReference type="InterPro" id="IPR016795">
    <property type="entry name" value="UCP021697"/>
</dbReference>
<evidence type="ECO:0000313" key="8">
    <source>
        <dbReference type="EMBL" id="RKS74003.1"/>
    </source>
</evidence>
<evidence type="ECO:0000256" key="6">
    <source>
        <dbReference type="SAM" id="Phobius"/>
    </source>
</evidence>
<organism evidence="8 9">
    <name type="scientific">Motilibacter peucedani</name>
    <dbReference type="NCBI Taxonomy" id="598650"/>
    <lineage>
        <taxon>Bacteria</taxon>
        <taxon>Bacillati</taxon>
        <taxon>Actinomycetota</taxon>
        <taxon>Actinomycetes</taxon>
        <taxon>Motilibacterales</taxon>
        <taxon>Motilibacteraceae</taxon>
        <taxon>Motilibacter</taxon>
    </lineage>
</organism>
<reference evidence="8 9" key="1">
    <citation type="submission" date="2018-10" db="EMBL/GenBank/DDBJ databases">
        <title>Genomic Encyclopedia of Archaeal and Bacterial Type Strains, Phase II (KMG-II): from individual species to whole genera.</title>
        <authorList>
            <person name="Goeker M."/>
        </authorList>
    </citation>
    <scope>NUCLEOTIDE SEQUENCE [LARGE SCALE GENOMIC DNA]</scope>
    <source>
        <strain evidence="8 9">RP-AC37</strain>
    </source>
</reference>
<name>A0A420XP76_9ACTN</name>
<feature type="transmembrane region" description="Helical" evidence="6">
    <location>
        <begin position="77"/>
        <end position="102"/>
    </location>
</feature>
<feature type="transmembrane region" description="Helical" evidence="6">
    <location>
        <begin position="52"/>
        <end position="71"/>
    </location>
</feature>
<comment type="subcellular location">
    <subcellularLocation>
        <location evidence="1">Cell membrane</location>
        <topology evidence="1">Multi-pass membrane protein</topology>
    </subcellularLocation>
</comment>
<evidence type="ECO:0000256" key="4">
    <source>
        <dbReference type="ARBA" id="ARBA00022989"/>
    </source>
</evidence>
<comment type="caution">
    <text evidence="8">The sequence shown here is derived from an EMBL/GenBank/DDBJ whole genome shotgun (WGS) entry which is preliminary data.</text>
</comment>